<protein>
    <recommendedName>
        <fullName evidence="2">Fungal-type protein kinase domain-containing protein</fullName>
    </recommendedName>
</protein>
<feature type="domain" description="Fungal-type protein kinase" evidence="2">
    <location>
        <begin position="140"/>
        <end position="278"/>
    </location>
</feature>
<name>A0A8H2WSX2_9AGAM</name>
<proteinExistence type="predicted"/>
<dbReference type="Pfam" id="PF17667">
    <property type="entry name" value="Pkinase_fungal"/>
    <property type="match status" value="3"/>
</dbReference>
<sequence length="740" mass="85158">MCDLTIEEELYGNLFHDPNFFEHFLSGPPARLDAVLKYCRKTTVYTQRGNRWSPNTRVTRRSIPEPPLLKLINTIVRGVHSTTPSNPSASPAVFLDWPAQKAPTDMEECQLPNYITFDGAIRDWAGLRMAVKVMRLPGHRKMGMYHLSTYARKMFTEQLHRRHIYYLLVCGTEATFVRFDRAGVLYSSAIDLCKDAETFIRAFASLMMLDRADEGYDPYFSTKLNSDDLIVYYLDLPIEATQPESDADRRNSSTRKFQVREILCHRPEIVGNATTVLRLCDVLEPIKREVEPEPIRGKGKRKRTEPALVEKEERIGDTSYIMKITWRSARAVNESEIYEKVDGMYGLSQRVWARDASTRCTCANPNDECPTCVVEVGHIDGLEVCDILSNLIFSKEEFDPDGEDDEGPELDTNEYRPASRKRQHRIYSYVLMSSVGVPLAEAESPHQYMKAMLDAVLGYWRLFNLGYIHRDISDGNVLMLKPDQAFAWKEWENPSFELSEIEDEELRKSEEKLREVMAKLGRDPIGVLADFDLCSEHSASTPVETKSEIEFHAFRKRPRDRTPLSPRKRQRRDVTKCYSFRDTSEPPPDEGMENLKIDYRTGTTPFMSTSALGSTFGKPYRHSYLDDLESFFWLIYLSAVGHVDEGKRANIYQRKEVAIFDNPNMRKLANFKSQMVGEGDRLYSYLNLFENKWAKSYAFKTVLFALEDFFRGVWEERDPGLTPTEVFTKITGVLLTAIAG</sequence>
<evidence type="ECO:0000256" key="1">
    <source>
        <dbReference type="SAM" id="MobiDB-lite"/>
    </source>
</evidence>
<dbReference type="SUPFAM" id="SSF56112">
    <property type="entry name" value="Protein kinase-like (PK-like)"/>
    <property type="match status" value="1"/>
</dbReference>
<gene>
    <name evidence="3" type="ORF">RDB_LOCUS62915</name>
</gene>
<evidence type="ECO:0000313" key="4">
    <source>
        <dbReference type="Proteomes" id="UP000663846"/>
    </source>
</evidence>
<dbReference type="InterPro" id="IPR011009">
    <property type="entry name" value="Kinase-like_dom_sf"/>
</dbReference>
<dbReference type="AlphaFoldDB" id="A0A8H2WSX2"/>
<reference evidence="3" key="1">
    <citation type="submission" date="2021-01" db="EMBL/GenBank/DDBJ databases">
        <authorList>
            <person name="Kaushik A."/>
        </authorList>
    </citation>
    <scope>NUCLEOTIDE SEQUENCE</scope>
    <source>
        <strain evidence="3">AG1-1C</strain>
    </source>
</reference>
<feature type="region of interest" description="Disordered" evidence="1">
    <location>
        <begin position="398"/>
        <end position="418"/>
    </location>
</feature>
<dbReference type="PANTHER" id="PTHR38248">
    <property type="entry name" value="FUNK1 6"/>
    <property type="match status" value="1"/>
</dbReference>
<feature type="domain" description="Fungal-type protein kinase" evidence="2">
    <location>
        <begin position="598"/>
        <end position="636"/>
    </location>
</feature>
<feature type="compositionally biased region" description="Acidic residues" evidence="1">
    <location>
        <begin position="398"/>
        <end position="412"/>
    </location>
</feature>
<dbReference type="InterPro" id="IPR040976">
    <property type="entry name" value="Pkinase_fungal"/>
</dbReference>
<evidence type="ECO:0000259" key="2">
    <source>
        <dbReference type="Pfam" id="PF17667"/>
    </source>
</evidence>
<accession>A0A8H2WSX2</accession>
<comment type="caution">
    <text evidence="3">The sequence shown here is derived from an EMBL/GenBank/DDBJ whole genome shotgun (WGS) entry which is preliminary data.</text>
</comment>
<dbReference type="Proteomes" id="UP000663846">
    <property type="component" value="Unassembled WGS sequence"/>
</dbReference>
<organism evidence="3 4">
    <name type="scientific">Rhizoctonia solani</name>
    <dbReference type="NCBI Taxonomy" id="456999"/>
    <lineage>
        <taxon>Eukaryota</taxon>
        <taxon>Fungi</taxon>
        <taxon>Dikarya</taxon>
        <taxon>Basidiomycota</taxon>
        <taxon>Agaricomycotina</taxon>
        <taxon>Agaricomycetes</taxon>
        <taxon>Cantharellales</taxon>
        <taxon>Ceratobasidiaceae</taxon>
        <taxon>Rhizoctonia</taxon>
    </lineage>
</organism>
<dbReference type="EMBL" id="CAJMWS010000309">
    <property type="protein sequence ID" value="CAE6407039.1"/>
    <property type="molecule type" value="Genomic_DNA"/>
</dbReference>
<dbReference type="PANTHER" id="PTHR38248:SF2">
    <property type="entry name" value="FUNK1 11"/>
    <property type="match status" value="1"/>
</dbReference>
<evidence type="ECO:0000313" key="3">
    <source>
        <dbReference type="EMBL" id="CAE6407039.1"/>
    </source>
</evidence>
<feature type="domain" description="Fungal-type protein kinase" evidence="2">
    <location>
        <begin position="317"/>
        <end position="485"/>
    </location>
</feature>